<dbReference type="AlphaFoldDB" id="A0A4T0C080"/>
<proteinExistence type="predicted"/>
<dbReference type="EMBL" id="QZBZ01000028">
    <property type="protein sequence ID" value="TIA40761.1"/>
    <property type="molecule type" value="Genomic_DNA"/>
</dbReference>
<sequence length="122" mass="14017">MNRFRDTHFVKIVILYGLNSTPSVRNTSGKAQESDSELVQIFRFLDLPSEVRNLSYGKLFTNTGHKLESGRRYLPTRSSKKPTKGWKLTERWCRAEAALPRIGEMYEKAGVLVHMNLIRTCA</sequence>
<evidence type="ECO:0000313" key="2">
    <source>
        <dbReference type="Proteomes" id="UP000308724"/>
    </source>
</evidence>
<evidence type="ECO:0000313" key="1">
    <source>
        <dbReference type="EMBL" id="TIA40761.1"/>
    </source>
</evidence>
<accession>A0A4T0C080</accession>
<dbReference type="Proteomes" id="UP000308724">
    <property type="component" value="Unassembled WGS sequence"/>
</dbReference>
<gene>
    <name evidence="1" type="ORF">D6C78_02297</name>
</gene>
<protein>
    <submittedName>
        <fullName evidence="1">Uncharacterized protein</fullName>
    </submittedName>
</protein>
<reference evidence="1 2" key="1">
    <citation type="submission" date="2018-10" db="EMBL/GenBank/DDBJ databases">
        <title>Fifty Aureobasidium pullulans genomes reveal a recombining polyextremotolerant generalist.</title>
        <authorList>
            <person name="Gostincar C."/>
            <person name="Turk M."/>
            <person name="Zajc J."/>
            <person name="Gunde-Cimerman N."/>
        </authorList>
    </citation>
    <scope>NUCLEOTIDE SEQUENCE [LARGE SCALE GENOMIC DNA]</scope>
    <source>
        <strain evidence="1 2">EXF-1645</strain>
    </source>
</reference>
<organism evidence="1 2">
    <name type="scientific">Aureobasidium pullulans</name>
    <name type="common">Black yeast</name>
    <name type="synonym">Pullularia pullulans</name>
    <dbReference type="NCBI Taxonomy" id="5580"/>
    <lineage>
        <taxon>Eukaryota</taxon>
        <taxon>Fungi</taxon>
        <taxon>Dikarya</taxon>
        <taxon>Ascomycota</taxon>
        <taxon>Pezizomycotina</taxon>
        <taxon>Dothideomycetes</taxon>
        <taxon>Dothideomycetidae</taxon>
        <taxon>Dothideales</taxon>
        <taxon>Saccotheciaceae</taxon>
        <taxon>Aureobasidium</taxon>
    </lineage>
</organism>
<name>A0A4T0C080_AURPU</name>
<comment type="caution">
    <text evidence="1">The sequence shown here is derived from an EMBL/GenBank/DDBJ whole genome shotgun (WGS) entry which is preliminary data.</text>
</comment>